<dbReference type="InterPro" id="IPR001007">
    <property type="entry name" value="VWF_dom"/>
</dbReference>
<evidence type="ECO:0000256" key="2">
    <source>
        <dbReference type="ARBA" id="ARBA00022525"/>
    </source>
</evidence>
<dbReference type="SUPFAM" id="SSF57567">
    <property type="entry name" value="Serine protease inhibitors"/>
    <property type="match status" value="1"/>
</dbReference>
<dbReference type="GO" id="GO:0031012">
    <property type="term" value="C:extracellular matrix"/>
    <property type="evidence" value="ECO:0007669"/>
    <property type="project" value="TreeGrafter"/>
</dbReference>
<dbReference type="FunFam" id="2.10.25.10:FF:000055">
    <property type="entry name" value="alpha-tectorin isoform X1"/>
    <property type="match status" value="1"/>
</dbReference>
<keyword evidence="7" id="KW-1185">Reference proteome</keyword>
<evidence type="ECO:0000313" key="7">
    <source>
        <dbReference type="Proteomes" id="UP000824782"/>
    </source>
</evidence>
<name>A0AAV6YT53_ENGPU</name>
<dbReference type="Pfam" id="PF01826">
    <property type="entry name" value="TIL"/>
    <property type="match status" value="1"/>
</dbReference>
<dbReference type="AlphaFoldDB" id="A0AAV6YT53"/>
<dbReference type="EMBL" id="WNYA01032237">
    <property type="protein sequence ID" value="KAG8537233.1"/>
    <property type="molecule type" value="Genomic_DNA"/>
</dbReference>
<evidence type="ECO:0000256" key="3">
    <source>
        <dbReference type="ARBA" id="ARBA00023157"/>
    </source>
</evidence>
<dbReference type="SMART" id="SM00215">
    <property type="entry name" value="VWC_out"/>
    <property type="match status" value="1"/>
</dbReference>
<dbReference type="SMART" id="SM00216">
    <property type="entry name" value="VWD"/>
    <property type="match status" value="1"/>
</dbReference>
<accession>A0AAV6YT53</accession>
<reference evidence="6" key="1">
    <citation type="thesis" date="2020" institute="ProQuest LLC" country="789 East Eisenhower Parkway, Ann Arbor, MI, USA">
        <title>Comparative Genomics and Chromosome Evolution.</title>
        <authorList>
            <person name="Mudd A.B."/>
        </authorList>
    </citation>
    <scope>NUCLEOTIDE SEQUENCE</scope>
    <source>
        <strain evidence="6">237g6f4</strain>
        <tissue evidence="6">Blood</tissue>
    </source>
</reference>
<dbReference type="InterPro" id="IPR050780">
    <property type="entry name" value="Mucin_vWF_Thrombospondin_sf"/>
</dbReference>
<dbReference type="Gene3D" id="2.10.25.10">
    <property type="entry name" value="Laminin"/>
    <property type="match status" value="1"/>
</dbReference>
<comment type="caution">
    <text evidence="6">The sequence shown here is derived from an EMBL/GenBank/DDBJ whole genome shotgun (WGS) entry which is preliminary data.</text>
</comment>
<evidence type="ECO:0000256" key="4">
    <source>
        <dbReference type="ARBA" id="ARBA00023180"/>
    </source>
</evidence>
<dbReference type="Proteomes" id="UP000824782">
    <property type="component" value="Unassembled WGS sequence"/>
</dbReference>
<feature type="non-terminal residue" evidence="6">
    <location>
        <position position="1"/>
    </location>
</feature>
<comment type="subcellular location">
    <subcellularLocation>
        <location evidence="1">Secreted</location>
    </subcellularLocation>
</comment>
<gene>
    <name evidence="6" type="ORF">GDO81_024858</name>
</gene>
<dbReference type="PROSITE" id="PS51233">
    <property type="entry name" value="VWFD"/>
    <property type="match status" value="1"/>
</dbReference>
<dbReference type="Pfam" id="PF23244">
    <property type="entry name" value="VWF"/>
    <property type="match status" value="1"/>
</dbReference>
<keyword evidence="2" id="KW-0964">Secreted</keyword>
<protein>
    <recommendedName>
        <fullName evidence="5">VWFD domain-containing protein</fullName>
    </recommendedName>
</protein>
<evidence type="ECO:0000256" key="1">
    <source>
        <dbReference type="ARBA" id="ARBA00004613"/>
    </source>
</evidence>
<dbReference type="InterPro" id="IPR001846">
    <property type="entry name" value="VWF_type-D"/>
</dbReference>
<proteinExistence type="predicted"/>
<dbReference type="CDD" id="cd19941">
    <property type="entry name" value="TIL"/>
    <property type="match status" value="1"/>
</dbReference>
<dbReference type="InterPro" id="IPR036084">
    <property type="entry name" value="Ser_inhib-like_sf"/>
</dbReference>
<dbReference type="PANTHER" id="PTHR11339">
    <property type="entry name" value="EXTRACELLULAR MATRIX GLYCOPROTEIN RELATED"/>
    <property type="match status" value="1"/>
</dbReference>
<feature type="domain" description="VWFD" evidence="5">
    <location>
        <begin position="132"/>
        <end position="303"/>
    </location>
</feature>
<keyword evidence="4" id="KW-0325">Glycoprotein</keyword>
<sequence length="358" mass="39416">PGQDRTASVCQTFASYARECSQKKITITWRKTSFCGKDCLMGKQYSDCVSACPASCASVGSYDDGQCREECVSGCECPAGLYLEDGRCLPEEECPCYHRRQRYSPGQVIKQRCNQCTCLGGRWRCSQDQCAAECSVVGHSHYVTFDGRRFSFQGECEYVLVQDYMDGKLLISGENEDCGGPGAVSCLRAVSVTVHKTSVKLQTSGDPTVDGQTVTLPFLTPDLSIRRVSSTHLLLQTFGAHLIWNVEFPSLYITLQPTFADKVRGLCGTYNWNQNDDFTTPEGDSEAGLYDFTNKFKVSSACPDAGPRSLDPCGMYTQRREYAEEACALISGDVFQVQITRKSGTSSQIYCPSPATIQ</sequence>
<keyword evidence="3" id="KW-1015">Disulfide bond</keyword>
<evidence type="ECO:0000259" key="5">
    <source>
        <dbReference type="PROSITE" id="PS51233"/>
    </source>
</evidence>
<dbReference type="InterPro" id="IPR002919">
    <property type="entry name" value="TIL_dom"/>
</dbReference>
<dbReference type="PANTHER" id="PTHR11339:SF396">
    <property type="entry name" value="SCO-SPONDIN"/>
    <property type="match status" value="1"/>
</dbReference>
<organism evidence="6 7">
    <name type="scientific">Engystomops pustulosus</name>
    <name type="common">Tungara frog</name>
    <name type="synonym">Physalaemus pustulosus</name>
    <dbReference type="NCBI Taxonomy" id="76066"/>
    <lineage>
        <taxon>Eukaryota</taxon>
        <taxon>Metazoa</taxon>
        <taxon>Chordata</taxon>
        <taxon>Craniata</taxon>
        <taxon>Vertebrata</taxon>
        <taxon>Euteleostomi</taxon>
        <taxon>Amphibia</taxon>
        <taxon>Batrachia</taxon>
        <taxon>Anura</taxon>
        <taxon>Neobatrachia</taxon>
        <taxon>Hyloidea</taxon>
        <taxon>Leptodactylidae</taxon>
        <taxon>Leiuperinae</taxon>
        <taxon>Engystomops</taxon>
    </lineage>
</organism>
<evidence type="ECO:0000313" key="6">
    <source>
        <dbReference type="EMBL" id="KAG8537233.1"/>
    </source>
</evidence>
<dbReference type="Pfam" id="PF00094">
    <property type="entry name" value="VWD"/>
    <property type="match status" value="1"/>
</dbReference>
<dbReference type="GO" id="GO:0005615">
    <property type="term" value="C:extracellular space"/>
    <property type="evidence" value="ECO:0007669"/>
    <property type="project" value="TreeGrafter"/>
</dbReference>
<dbReference type="SUPFAM" id="SSF57603">
    <property type="entry name" value="FnI-like domain"/>
    <property type="match status" value="1"/>
</dbReference>